<feature type="transmembrane region" description="Helical" evidence="1">
    <location>
        <begin position="111"/>
        <end position="133"/>
    </location>
</feature>
<dbReference type="eggNOG" id="arCOG02768">
    <property type="taxonomic scope" value="Archaea"/>
</dbReference>
<feature type="transmembrane region" description="Helical" evidence="1">
    <location>
        <begin position="40"/>
        <end position="60"/>
    </location>
</feature>
<dbReference type="PATRIC" id="fig|351160.9.peg.1355"/>
<evidence type="ECO:0000259" key="2">
    <source>
        <dbReference type="Pfam" id="PF02517"/>
    </source>
</evidence>
<keyword evidence="1" id="KW-0472">Membrane</keyword>
<dbReference type="RefSeq" id="WP_012035642.1">
    <property type="nucleotide sequence ID" value="NC_009464.1"/>
</dbReference>
<feature type="transmembrane region" description="Helical" evidence="1">
    <location>
        <begin position="244"/>
        <end position="265"/>
    </location>
</feature>
<accession>Q0W3X0</accession>
<dbReference type="EMBL" id="AM114193">
    <property type="protein sequence ID" value="CAJ36923.1"/>
    <property type="molecule type" value="Genomic_DNA"/>
</dbReference>
<feature type="transmembrane region" description="Helical" evidence="1">
    <location>
        <begin position="185"/>
        <end position="211"/>
    </location>
</feature>
<dbReference type="KEGG" id="rci:RCIX1702"/>
<dbReference type="Proteomes" id="UP000000663">
    <property type="component" value="Chromosome"/>
</dbReference>
<dbReference type="InterPro" id="IPR042150">
    <property type="entry name" value="MmRce1-like"/>
</dbReference>
<dbReference type="Pfam" id="PF02517">
    <property type="entry name" value="Rce1-like"/>
    <property type="match status" value="1"/>
</dbReference>
<feature type="transmembrane region" description="Helical" evidence="1">
    <location>
        <begin position="81"/>
        <end position="105"/>
    </location>
</feature>
<evidence type="ECO:0000256" key="1">
    <source>
        <dbReference type="SAM" id="Phobius"/>
    </source>
</evidence>
<organism evidence="3 4">
    <name type="scientific">Methanocella arvoryzae (strain DSM 22066 / NBRC 105507 / MRE50)</name>
    <dbReference type="NCBI Taxonomy" id="351160"/>
    <lineage>
        <taxon>Archaea</taxon>
        <taxon>Methanobacteriati</taxon>
        <taxon>Methanobacteriota</taxon>
        <taxon>Stenosarchaea group</taxon>
        <taxon>Methanomicrobia</taxon>
        <taxon>Methanocellales</taxon>
        <taxon>Methanocellaceae</taxon>
        <taxon>Methanocella</taxon>
    </lineage>
</organism>
<dbReference type="AlphaFoldDB" id="Q0W3X0"/>
<dbReference type="PANTHER" id="PTHR35797:SF1">
    <property type="entry name" value="PROTEASE"/>
    <property type="match status" value="1"/>
</dbReference>
<dbReference type="OrthoDB" id="28575at2157"/>
<dbReference type="InterPro" id="IPR003675">
    <property type="entry name" value="Rce1/LyrA-like_dom"/>
</dbReference>
<evidence type="ECO:0000313" key="4">
    <source>
        <dbReference type="Proteomes" id="UP000000663"/>
    </source>
</evidence>
<keyword evidence="1" id="KW-0812">Transmembrane</keyword>
<name>Q0W3X0_METAR</name>
<gene>
    <name evidence="3" type="ORF">RCIX1702</name>
</gene>
<keyword evidence="4" id="KW-1185">Reference proteome</keyword>
<sequence length="278" mass="30467">MSAEKSRVRPFSLWIYLVIVFALSWPVQIAFVVWGQTELLSYSLSSLAMIMVTVGTYIAGRYVFRDTFADAGWSLGKPVHYVLVIGLGVLLWVVPTLAGLLLGSYSWPAGLLMSQVVLVFLIKFIGVLIPAFGEEFGWRGYLLPRLAQIHSPRKALLIQSVIWWAWHLPAVVGIGFTVAGTGEGITAGVIVTVLAVVLITIVPSVMHAVIFSYVWAKSKSLGVATVYHAIYDSLRESMERTTGFAPITDLWTNVIITAIGLFLLLKADWKTLLPGKSG</sequence>
<reference evidence="3 4" key="1">
    <citation type="journal article" date="2006" name="Science">
        <title>Genome of rice cluster I archaea -- the key methane producers in the rice rhizosphere.</title>
        <authorList>
            <person name="Erkel C."/>
            <person name="Kube M."/>
            <person name="Reinhardt R."/>
            <person name="Liesack W."/>
        </authorList>
    </citation>
    <scope>NUCLEOTIDE SEQUENCE [LARGE SCALE GENOMIC DNA]</scope>
    <source>
        <strain evidence="4">DSM 22066 / NBRC 105507 / MRE50</strain>
    </source>
</reference>
<protein>
    <recommendedName>
        <fullName evidence="2">CAAX prenyl protease 2/Lysostaphin resistance protein A-like domain-containing protein</fullName>
    </recommendedName>
</protein>
<dbReference type="GeneID" id="5144623"/>
<dbReference type="STRING" id="351160.RCIX1702"/>
<feature type="domain" description="CAAX prenyl protease 2/Lysostaphin resistance protein A-like" evidence="2">
    <location>
        <begin position="120"/>
        <end position="233"/>
    </location>
</feature>
<evidence type="ECO:0000313" key="3">
    <source>
        <dbReference type="EMBL" id="CAJ36923.1"/>
    </source>
</evidence>
<feature type="transmembrane region" description="Helical" evidence="1">
    <location>
        <begin position="154"/>
        <end position="179"/>
    </location>
</feature>
<feature type="transmembrane region" description="Helical" evidence="1">
    <location>
        <begin position="12"/>
        <end position="34"/>
    </location>
</feature>
<dbReference type="PANTHER" id="PTHR35797">
    <property type="entry name" value="PROTEASE-RELATED"/>
    <property type="match status" value="1"/>
</dbReference>
<dbReference type="GO" id="GO:0080120">
    <property type="term" value="P:CAAX-box protein maturation"/>
    <property type="evidence" value="ECO:0007669"/>
    <property type="project" value="UniProtKB-ARBA"/>
</dbReference>
<keyword evidence="1" id="KW-1133">Transmembrane helix</keyword>
<dbReference type="GO" id="GO:0004175">
    <property type="term" value="F:endopeptidase activity"/>
    <property type="evidence" value="ECO:0007669"/>
    <property type="project" value="UniProtKB-ARBA"/>
</dbReference>
<proteinExistence type="predicted"/>